<name>A0A238Z5L7_9ACTN</name>
<dbReference type="EMBL" id="FZNR01000005">
    <property type="protein sequence ID" value="SNR78268.1"/>
    <property type="molecule type" value="Genomic_DNA"/>
</dbReference>
<dbReference type="RefSeq" id="WP_239138259.1">
    <property type="nucleotide sequence ID" value="NZ_BOMU01000035.1"/>
</dbReference>
<keyword evidence="1" id="KW-0812">Transmembrane</keyword>
<feature type="transmembrane region" description="Helical" evidence="1">
    <location>
        <begin position="252"/>
        <end position="271"/>
    </location>
</feature>
<accession>A0A238Z5L7</accession>
<feature type="transmembrane region" description="Helical" evidence="1">
    <location>
        <begin position="153"/>
        <end position="179"/>
    </location>
</feature>
<proteinExistence type="predicted"/>
<dbReference type="AlphaFoldDB" id="A0A238Z5L7"/>
<gene>
    <name evidence="2" type="ORF">SAMN06264365_105433</name>
</gene>
<evidence type="ECO:0000313" key="3">
    <source>
        <dbReference type="Proteomes" id="UP000198415"/>
    </source>
</evidence>
<keyword evidence="3" id="KW-1185">Reference proteome</keyword>
<feature type="transmembrane region" description="Helical" evidence="1">
    <location>
        <begin position="225"/>
        <end position="246"/>
    </location>
</feature>
<feature type="transmembrane region" description="Helical" evidence="1">
    <location>
        <begin position="520"/>
        <end position="540"/>
    </location>
</feature>
<feature type="transmembrane region" description="Helical" evidence="1">
    <location>
        <begin position="122"/>
        <end position="141"/>
    </location>
</feature>
<evidence type="ECO:0000313" key="2">
    <source>
        <dbReference type="EMBL" id="SNR78268.1"/>
    </source>
</evidence>
<keyword evidence="1" id="KW-0472">Membrane</keyword>
<feature type="transmembrane region" description="Helical" evidence="1">
    <location>
        <begin position="355"/>
        <end position="375"/>
    </location>
</feature>
<feature type="transmembrane region" description="Helical" evidence="1">
    <location>
        <begin position="325"/>
        <end position="343"/>
    </location>
</feature>
<evidence type="ECO:0000256" key="1">
    <source>
        <dbReference type="SAM" id="Phobius"/>
    </source>
</evidence>
<feature type="transmembrane region" description="Helical" evidence="1">
    <location>
        <begin position="60"/>
        <end position="87"/>
    </location>
</feature>
<protein>
    <submittedName>
        <fullName evidence="2">Uncharacterized protein</fullName>
    </submittedName>
</protein>
<sequence length="550" mass="56674">MPPRWSIYGCAALVVTAVLAPLARAGYVLRYDMVFVPRQSLTWDLVAPSGVLPRAVPQDALVGLSALIVPGWLAQRLVLAGLLAAAAIGAGRLVPARRGLTRVVAAIGYAWTPFLAERLLIGQWGLLLCYAALPWLVRAALDAGRGRAGAGARVVLAAACASITPTGGIIALATTLAFARRRAPVVPLAVAALNAPWLLVAAGSATPATSSPDAVASFAARAENWGGVLVALAGTGGIWNAGAVPASRTGPLVPLITLGLLVAAGFGFGRLRRRWPDGAATRLARLAAGGLLLAAWGALPGPAGLLRWAVVAVPGAGLFRDGQKFLIPYALGLILCLALAAERIAERLPAAPGRLVLAGFALLPVVALPDLAWGAGGKLRPVSYPADWASVAGVVRAEPGPVVSLPMSAYRSYSWNPGPVVYDPASRYLPAEVIADDRLRIALGAATRTIRGESETAAAVRARVEAGGPAADERVRWVLVQRDAGGPVPVAALAGLVPVHLGPALELYRNPGYRAPAGRVPLLGLAGYLLAGSVVAIAGWRRFGSRRENR</sequence>
<dbReference type="Proteomes" id="UP000198415">
    <property type="component" value="Unassembled WGS sequence"/>
</dbReference>
<reference evidence="2 3" key="1">
    <citation type="submission" date="2017-06" db="EMBL/GenBank/DDBJ databases">
        <authorList>
            <person name="Kim H.J."/>
            <person name="Triplett B.A."/>
        </authorList>
    </citation>
    <scope>NUCLEOTIDE SEQUENCE [LARGE SCALE GENOMIC DNA]</scope>
    <source>
        <strain evidence="2 3">DSM 43151</strain>
    </source>
</reference>
<keyword evidence="1" id="KW-1133">Transmembrane helix</keyword>
<feature type="transmembrane region" description="Helical" evidence="1">
    <location>
        <begin position="283"/>
        <end position="305"/>
    </location>
</feature>
<organism evidence="2 3">
    <name type="scientific">Actinoplanes regularis</name>
    <dbReference type="NCBI Taxonomy" id="52697"/>
    <lineage>
        <taxon>Bacteria</taxon>
        <taxon>Bacillati</taxon>
        <taxon>Actinomycetota</taxon>
        <taxon>Actinomycetes</taxon>
        <taxon>Micromonosporales</taxon>
        <taxon>Micromonosporaceae</taxon>
        <taxon>Actinoplanes</taxon>
    </lineage>
</organism>